<feature type="transmembrane region" description="Helical" evidence="12">
    <location>
        <begin position="625"/>
        <end position="642"/>
    </location>
</feature>
<dbReference type="Proteomes" id="UP000638263">
    <property type="component" value="Unassembled WGS sequence"/>
</dbReference>
<evidence type="ECO:0000259" key="15">
    <source>
        <dbReference type="Pfam" id="PF17689"/>
    </source>
</evidence>
<comment type="similarity">
    <text evidence="3">Belongs to the emb family.</text>
</comment>
<name>A0A917RCA9_9NOCA</name>
<feature type="transmembrane region" description="Helical" evidence="12">
    <location>
        <begin position="27"/>
        <end position="49"/>
    </location>
</feature>
<keyword evidence="9 12" id="KW-0472">Membrane</keyword>
<evidence type="ECO:0000256" key="8">
    <source>
        <dbReference type="ARBA" id="ARBA00022989"/>
    </source>
</evidence>
<keyword evidence="7 12" id="KW-0812">Transmembrane</keyword>
<comment type="subcellular location">
    <subcellularLocation>
        <location evidence="2">Cell membrane</location>
        <topology evidence="2">Multi-pass membrane protein</topology>
    </subcellularLocation>
</comment>
<feature type="transmembrane region" description="Helical" evidence="12">
    <location>
        <begin position="473"/>
        <end position="494"/>
    </location>
</feature>
<evidence type="ECO:0000256" key="5">
    <source>
        <dbReference type="ARBA" id="ARBA00022676"/>
    </source>
</evidence>
<dbReference type="InterPro" id="IPR040920">
    <property type="entry name" value="Arabino_trans_N"/>
</dbReference>
<gene>
    <name evidence="16" type="ORF">GCM10011588_13440</name>
</gene>
<protein>
    <submittedName>
        <fullName evidence="16">Arabinosyltransferase A</fullName>
    </submittedName>
</protein>
<dbReference type="GO" id="GO:0005886">
    <property type="term" value="C:plasma membrane"/>
    <property type="evidence" value="ECO:0007669"/>
    <property type="project" value="UniProtKB-SubCell"/>
</dbReference>
<evidence type="ECO:0000256" key="12">
    <source>
        <dbReference type="SAM" id="Phobius"/>
    </source>
</evidence>
<dbReference type="GO" id="GO:0052636">
    <property type="term" value="F:arabinosyltransferase activity"/>
    <property type="evidence" value="ECO:0007669"/>
    <property type="project" value="InterPro"/>
</dbReference>
<reference evidence="16" key="1">
    <citation type="journal article" date="2014" name="Int. J. Syst. Evol. Microbiol.">
        <title>Complete genome sequence of Corynebacterium casei LMG S-19264T (=DSM 44701T), isolated from a smear-ripened cheese.</title>
        <authorList>
            <consortium name="US DOE Joint Genome Institute (JGI-PGF)"/>
            <person name="Walter F."/>
            <person name="Albersmeier A."/>
            <person name="Kalinowski J."/>
            <person name="Ruckert C."/>
        </authorList>
    </citation>
    <scope>NUCLEOTIDE SEQUENCE</scope>
    <source>
        <strain evidence="16">CGMCC 4.3508</strain>
    </source>
</reference>
<dbReference type="Gene3D" id="2.60.120.940">
    <property type="entry name" value="EmbC, C-terminal domain, subdomain 2"/>
    <property type="match status" value="1"/>
</dbReference>
<proteinExistence type="inferred from homology"/>
<feature type="transmembrane region" description="Helical" evidence="12">
    <location>
        <begin position="255"/>
        <end position="272"/>
    </location>
</feature>
<feature type="transmembrane region" description="Helical" evidence="12">
    <location>
        <begin position="662"/>
        <end position="687"/>
    </location>
</feature>
<dbReference type="Pfam" id="PF17689">
    <property type="entry name" value="Arabino_trans_N"/>
    <property type="match status" value="1"/>
</dbReference>
<dbReference type="InterPro" id="IPR007680">
    <property type="entry name" value="Arabino_trans_central"/>
</dbReference>
<evidence type="ECO:0000256" key="11">
    <source>
        <dbReference type="SAM" id="MobiDB-lite"/>
    </source>
</evidence>
<feature type="region of interest" description="Disordered" evidence="11">
    <location>
        <begin position="1"/>
        <end position="24"/>
    </location>
</feature>
<evidence type="ECO:0000313" key="17">
    <source>
        <dbReference type="Proteomes" id="UP000638263"/>
    </source>
</evidence>
<evidence type="ECO:0000256" key="10">
    <source>
        <dbReference type="ARBA" id="ARBA00023316"/>
    </source>
</evidence>
<feature type="transmembrane region" description="Helical" evidence="12">
    <location>
        <begin position="539"/>
        <end position="557"/>
    </location>
</feature>
<evidence type="ECO:0000259" key="13">
    <source>
        <dbReference type="Pfam" id="PF04602"/>
    </source>
</evidence>
<keyword evidence="8 12" id="KW-1133">Transmembrane helix</keyword>
<keyword evidence="4" id="KW-1003">Cell membrane</keyword>
<evidence type="ECO:0000259" key="14">
    <source>
        <dbReference type="Pfam" id="PF14896"/>
    </source>
</evidence>
<evidence type="ECO:0000313" key="16">
    <source>
        <dbReference type="EMBL" id="GGL00090.1"/>
    </source>
</evidence>
<evidence type="ECO:0000256" key="6">
    <source>
        <dbReference type="ARBA" id="ARBA00022679"/>
    </source>
</evidence>
<dbReference type="Pfam" id="PF14896">
    <property type="entry name" value="Arabino_trans_C"/>
    <property type="match status" value="1"/>
</dbReference>
<dbReference type="GO" id="GO:0071555">
    <property type="term" value="P:cell wall organization"/>
    <property type="evidence" value="ECO:0007669"/>
    <property type="project" value="UniProtKB-KW"/>
</dbReference>
<keyword evidence="17" id="KW-1185">Reference proteome</keyword>
<feature type="domain" description="Arabinofuranosyltransferase central" evidence="13">
    <location>
        <begin position="210"/>
        <end position="688"/>
    </location>
</feature>
<evidence type="ECO:0000256" key="7">
    <source>
        <dbReference type="ARBA" id="ARBA00022692"/>
    </source>
</evidence>
<feature type="transmembrane region" description="Helical" evidence="12">
    <location>
        <begin position="411"/>
        <end position="439"/>
    </location>
</feature>
<comment type="caution">
    <text evidence="16">The sequence shown here is derived from an EMBL/GenBank/DDBJ whole genome shotgun (WGS) entry which is preliminary data.</text>
</comment>
<feature type="transmembrane region" description="Helical" evidence="12">
    <location>
        <begin position="708"/>
        <end position="731"/>
    </location>
</feature>
<organism evidence="16 17">
    <name type="scientific">Nocardia jinanensis</name>
    <dbReference type="NCBI Taxonomy" id="382504"/>
    <lineage>
        <taxon>Bacteria</taxon>
        <taxon>Bacillati</taxon>
        <taxon>Actinomycetota</taxon>
        <taxon>Actinomycetes</taxon>
        <taxon>Mycobacteriales</taxon>
        <taxon>Nocardiaceae</taxon>
        <taxon>Nocardia</taxon>
    </lineage>
</organism>
<dbReference type="InterPro" id="IPR032731">
    <property type="entry name" value="Arabino_trans_C"/>
</dbReference>
<feature type="transmembrane region" description="Helical" evidence="12">
    <location>
        <begin position="593"/>
        <end position="613"/>
    </location>
</feature>
<feature type="transmembrane region" description="Helical" evidence="12">
    <location>
        <begin position="569"/>
        <end position="587"/>
    </location>
</feature>
<dbReference type="AlphaFoldDB" id="A0A917RCA9"/>
<keyword evidence="10" id="KW-0961">Cell wall biogenesis/degradation</keyword>
<evidence type="ECO:0000256" key="3">
    <source>
        <dbReference type="ARBA" id="ARBA00008195"/>
    </source>
</evidence>
<feature type="transmembrane region" description="Helical" evidence="12">
    <location>
        <begin position="362"/>
        <end position="378"/>
    </location>
</feature>
<dbReference type="InterPro" id="IPR027451">
    <property type="entry name" value="EmbABC_dom1"/>
</dbReference>
<evidence type="ECO:0000256" key="9">
    <source>
        <dbReference type="ARBA" id="ARBA00023136"/>
    </source>
</evidence>
<dbReference type="Gene3D" id="2.60.120.610">
    <property type="entry name" value="arabinofuranosyltransferase like domain"/>
    <property type="match status" value="1"/>
</dbReference>
<dbReference type="GO" id="GO:0071766">
    <property type="term" value="P:Actinobacterium-type cell wall biogenesis"/>
    <property type="evidence" value="ECO:0007669"/>
    <property type="project" value="InterPro"/>
</dbReference>
<dbReference type="InterPro" id="IPR042486">
    <property type="entry name" value="Arabino_trans_C_2"/>
</dbReference>
<accession>A0A917RCA9</accession>
<evidence type="ECO:0000256" key="4">
    <source>
        <dbReference type="ARBA" id="ARBA00022475"/>
    </source>
</evidence>
<comment type="function">
    <text evidence="1">Arabinosyl transferase responsible for the polymerization of arabinose into the arabinan of arabinogalactan.</text>
</comment>
<dbReference type="EMBL" id="BMMH01000002">
    <property type="protein sequence ID" value="GGL00090.1"/>
    <property type="molecule type" value="Genomic_DNA"/>
</dbReference>
<dbReference type="Gene3D" id="3.40.190.160">
    <property type="match status" value="1"/>
</dbReference>
<feature type="domain" description="Arabinosyltransferase C-terminal" evidence="14">
    <location>
        <begin position="724"/>
        <end position="1087"/>
    </location>
</feature>
<sequence length="1090" mass="116208">MTDTMVRADEAPTDEQPPPPGPARGRWAMWTALVSGLLATVLAVAVPLLPVHVDKTTLNWPQQGSTGSITAPLMSYAPLTFDATVPGAALEQLAETGGQAAATMPAGAPDLEEYGFVARVQPAQDGRPAHLEVVLRSQSMFSVPLDELRDATLTVHSDSSATTAELTGTDIEPLFLAGDFRPQLVGVFSDLTSSAGTSVSVEVDSRFSVTPTFTKRTATVLAVLLAAIALGALLRLDRFDGRRVRSLLPQRWRTFTGIDAGVLATLLLWHFIGSTTSDDGYQFGMARTSLVSGYMANYFRFFGVPENPVGTPPYDVIAQMTELSTASPWVRLPTLLAAVLAWLALSREVIPRLGAGLRRDKIVVGTGALGFLAIWLPYNNGLRPEPVIAVAVLLTWVFVERAIATGRLLPYAIAIMIAAFSLTAAPSGVICLAPLAAGARSVVRCGIRRARALSAATERPGRGAWWFARISSYGALLAPLAAAGTLVLVFAFGVQPLSAMFEMTRVHNAVGPSVPWFDDYQAYQRLFTPTADGSIGRRFGVVAMWLGLLVCAFVLLRKGGRIPFVTSGPAKRLLGITFGAMLLMATVPTKFTHHNGVFAGLAGAVAVVTAVAVGPKVMRAPRYRALFAAIVAVAMAQIFTGVNKWFYASGHGIPWWDTAPAIGGIGMSEIFLTIAVLCLALAGWWHLRAPEPGTPHRVSPRAWRLAKIPPLTVAAAVIVVFQVGSFATAAVTQYPAFSLARSNIDAVLGQPCGLANDVLVEADPNASMLAPLTGDPADAFAADATGFVPGGVADVTSDDDQPANDNSIADALKDTSDGTSVTQTGGAPLPFGLSNDTPVLGTARQQEAAELTTGWYRLPEPGRRDGIMAITAAGRFRAITQDGEVMPGQPVDIEYGVADPASGARSLGQVMPIDIGPTPSWRNLRVPLEEIPDDADVVRIVAKDKTIDPEQWIALTPPRIPQTRTINDLIGSDQPVLLDWAVGLQFPCQRPFDHKDGIAQVPGWRVLPDRPAANTTNLWQRHDGGGPLGWSRQILRSQTLATYLKDDWSHDWGQLQRLTPLDVSARPAAPAVTQEKHSGLWSPGHINVTW</sequence>
<feature type="transmembrane region" description="Helical" evidence="12">
    <location>
        <begin position="217"/>
        <end position="234"/>
    </location>
</feature>
<keyword evidence="5" id="KW-0328">Glycosyltransferase</keyword>
<feature type="compositionally biased region" description="Basic and acidic residues" evidence="11">
    <location>
        <begin position="1"/>
        <end position="10"/>
    </location>
</feature>
<feature type="domain" description="Arabinosyltransferas concanavalin like" evidence="15">
    <location>
        <begin position="54"/>
        <end position="206"/>
    </location>
</feature>
<evidence type="ECO:0000256" key="2">
    <source>
        <dbReference type="ARBA" id="ARBA00004651"/>
    </source>
</evidence>
<evidence type="ECO:0000256" key="1">
    <source>
        <dbReference type="ARBA" id="ARBA00003001"/>
    </source>
</evidence>
<keyword evidence="6" id="KW-0808">Transferase</keyword>
<feature type="region of interest" description="Disordered" evidence="11">
    <location>
        <begin position="811"/>
        <end position="830"/>
    </location>
</feature>
<dbReference type="Pfam" id="PF04602">
    <property type="entry name" value="Arabinose_trans"/>
    <property type="match status" value="1"/>
</dbReference>
<reference evidence="16" key="2">
    <citation type="submission" date="2020-09" db="EMBL/GenBank/DDBJ databases">
        <authorList>
            <person name="Sun Q."/>
            <person name="Zhou Y."/>
        </authorList>
    </citation>
    <scope>NUCLEOTIDE SEQUENCE</scope>
    <source>
        <strain evidence="16">CGMCC 4.3508</strain>
    </source>
</reference>